<dbReference type="CDD" id="cd02219">
    <property type="entry name" value="cupin_YjlB-like"/>
    <property type="match status" value="1"/>
</dbReference>
<dbReference type="SUPFAM" id="SSF51182">
    <property type="entry name" value="RmlC-like cupins"/>
    <property type="match status" value="1"/>
</dbReference>
<reference evidence="1 2" key="1">
    <citation type="submission" date="2024-03" db="EMBL/GenBank/DDBJ databases">
        <title>Aquirufa genome sequencing.</title>
        <authorList>
            <person name="Pitt A."/>
            <person name="Hahn M.W."/>
        </authorList>
    </citation>
    <scope>NUCLEOTIDE SEQUENCE [LARGE SCALE GENOMIC DNA]</scope>
    <source>
        <strain evidence="1 2">HETE-83D</strain>
    </source>
</reference>
<dbReference type="InterPro" id="IPR014710">
    <property type="entry name" value="RmlC-like_jellyroll"/>
</dbReference>
<dbReference type="Gene3D" id="2.60.120.10">
    <property type="entry name" value="Jelly Rolls"/>
    <property type="match status" value="1"/>
</dbReference>
<dbReference type="InterPro" id="IPR011051">
    <property type="entry name" value="RmlC_Cupin_sf"/>
</dbReference>
<keyword evidence="2" id="KW-1185">Reference proteome</keyword>
<name>A0ABW6DIG3_9BACT</name>
<comment type="caution">
    <text evidence="1">The sequence shown here is derived from an EMBL/GenBank/DDBJ whole genome shotgun (WGS) entry which is preliminary data.</text>
</comment>
<sequence>MMNKQDIITYFFENDGDIPNNILPVVIYKNVLQLVDQKDLELLFCQNGWGNNWHDIILTEDHFHSNTQEVLGLKSGQARLKLGGEKGEIVTVEKGDVIILPAGVGHYSVDNSIEYQFVGGYPNGADWNLKFSLKKGESSSVLAEIASIPLPDKDPVFGNNGPLFDYWTKNVAIK</sequence>
<evidence type="ECO:0000313" key="2">
    <source>
        <dbReference type="Proteomes" id="UP001598019"/>
    </source>
</evidence>
<dbReference type="EMBL" id="JBBKXX010000002">
    <property type="protein sequence ID" value="MFD3408479.1"/>
    <property type="molecule type" value="Genomic_DNA"/>
</dbReference>
<gene>
    <name evidence="1" type="ORF">SKC37_07410</name>
</gene>
<accession>A0ABW6DIG3</accession>
<dbReference type="InterPro" id="IPR014500">
    <property type="entry name" value="UCP019307_cupin"/>
</dbReference>
<dbReference type="PIRSF" id="PIRSF019307">
    <property type="entry name" value="UCP019307"/>
    <property type="match status" value="1"/>
</dbReference>
<dbReference type="Proteomes" id="UP001598019">
    <property type="component" value="Unassembled WGS sequence"/>
</dbReference>
<dbReference type="PANTHER" id="PTHR36448">
    <property type="entry name" value="BLR7373 PROTEIN"/>
    <property type="match status" value="1"/>
</dbReference>
<dbReference type="InterPro" id="IPR047121">
    <property type="entry name" value="YjiB-like"/>
</dbReference>
<evidence type="ECO:0000313" key="1">
    <source>
        <dbReference type="EMBL" id="MFD3408479.1"/>
    </source>
</evidence>
<dbReference type="RefSeq" id="WP_377980867.1">
    <property type="nucleotide sequence ID" value="NZ_JBBKXX010000002.1"/>
</dbReference>
<proteinExistence type="predicted"/>
<dbReference type="PANTHER" id="PTHR36448:SF2">
    <property type="entry name" value="CUPIN TYPE-1 DOMAIN-CONTAINING PROTEIN"/>
    <property type="match status" value="1"/>
</dbReference>
<organism evidence="1 2">
    <name type="scientific">Aquirufa esocilacus</name>
    <dbReference type="NCBI Taxonomy" id="3096513"/>
    <lineage>
        <taxon>Bacteria</taxon>
        <taxon>Pseudomonadati</taxon>
        <taxon>Bacteroidota</taxon>
        <taxon>Cytophagia</taxon>
        <taxon>Cytophagales</taxon>
        <taxon>Flectobacillaceae</taxon>
        <taxon>Aquirufa</taxon>
    </lineage>
</organism>
<protein>
    <submittedName>
        <fullName evidence="1">Cupin</fullName>
    </submittedName>
</protein>